<evidence type="ECO:0000256" key="1">
    <source>
        <dbReference type="ARBA" id="ARBA00004571"/>
    </source>
</evidence>
<keyword evidence="2" id="KW-0813">Transport</keyword>
<reference evidence="9 10" key="1">
    <citation type="journal article" date="2023" name="Antonie Van Leeuwenhoek">
        <title>Mesoterricola silvestris gen. nov., sp. nov., Mesoterricola sediminis sp. nov., Geothrix oryzae sp. nov., Geothrix edaphica sp. nov., Geothrix rubra sp. nov., and Geothrix limicola sp. nov., six novel members of Acidobacteriota isolated from soils.</title>
        <authorList>
            <person name="Itoh H."/>
            <person name="Sugisawa Y."/>
            <person name="Mise K."/>
            <person name="Xu Z."/>
            <person name="Kuniyasu M."/>
            <person name="Ushijima N."/>
            <person name="Kawano K."/>
            <person name="Kobayashi E."/>
            <person name="Shiratori Y."/>
            <person name="Masuda Y."/>
            <person name="Senoo K."/>
        </authorList>
    </citation>
    <scope>NUCLEOTIDE SEQUENCE [LARGE SCALE GENOMIC DNA]</scope>
    <source>
        <strain evidence="9 10">Red803</strain>
    </source>
</reference>
<evidence type="ECO:0000256" key="3">
    <source>
        <dbReference type="ARBA" id="ARBA00022452"/>
    </source>
</evidence>
<feature type="signal peptide" evidence="7">
    <location>
        <begin position="1"/>
        <end position="23"/>
    </location>
</feature>
<comment type="subcellular location">
    <subcellularLocation>
        <location evidence="1">Cell outer membrane</location>
        <topology evidence="1">Multi-pass membrane protein</topology>
    </subcellularLocation>
</comment>
<dbReference type="RefSeq" id="WP_285722499.1">
    <property type="nucleotide sequence ID" value="NZ_BSDD01000001.1"/>
</dbReference>
<keyword evidence="3" id="KW-1134">Transmembrane beta strand</keyword>
<dbReference type="Proteomes" id="UP001165089">
    <property type="component" value="Unassembled WGS sequence"/>
</dbReference>
<evidence type="ECO:0000256" key="2">
    <source>
        <dbReference type="ARBA" id="ARBA00022448"/>
    </source>
</evidence>
<organism evidence="9 10">
    <name type="scientific">Geothrix rubra</name>
    <dbReference type="NCBI Taxonomy" id="2927977"/>
    <lineage>
        <taxon>Bacteria</taxon>
        <taxon>Pseudomonadati</taxon>
        <taxon>Acidobacteriota</taxon>
        <taxon>Holophagae</taxon>
        <taxon>Holophagales</taxon>
        <taxon>Holophagaceae</taxon>
        <taxon>Geothrix</taxon>
    </lineage>
</organism>
<feature type="chain" id="PRO_5045949912" evidence="7">
    <location>
        <begin position="24"/>
        <end position="969"/>
    </location>
</feature>
<dbReference type="InterPro" id="IPR036942">
    <property type="entry name" value="Beta-barrel_TonB_sf"/>
</dbReference>
<keyword evidence="6" id="KW-0998">Cell outer membrane</keyword>
<dbReference type="InterPro" id="IPR039426">
    <property type="entry name" value="TonB-dep_rcpt-like"/>
</dbReference>
<dbReference type="InterPro" id="IPR037066">
    <property type="entry name" value="Plug_dom_sf"/>
</dbReference>
<keyword evidence="10" id="KW-1185">Reference proteome</keyword>
<name>A0ABQ5Q2V7_9BACT</name>
<evidence type="ECO:0000313" key="9">
    <source>
        <dbReference type="EMBL" id="GLH68863.1"/>
    </source>
</evidence>
<sequence>MRPRHLRGSSILALLVAAAPLCAQGVSTQLAGRVLDKQGAPIGGAMVAIRNMETGFLRTVQSDANGRYLASLLPVGPYQVTVTKAGYQTASNVKVNLNLGDAAPLTIRLAPETGAVVEVVAATAQVDADRASAAAYISPDNLSNLPVLNRSFTNLATLTPQVVVDSSRGNLAIAGQRGVNTSINIDGADNNEPFFGGALGAAEGKTPFTISIEAIREYQVITDGASAEFGRMGGGYVNAITKNGTNDFGGSLFYYIRPRSWVEAGPTLRQPNGTTTTYPVGQFKQEQFGFSAGGPIVKDKLFYFVAYDGQRYTSPIHQVWGGTRPVTLNPANPSDAVLLAKGGDYSSKADSDVVFARFDWNLTQDQTLQFRINHSKFSGDTGSGTTAASENRASDDVTTDAYVLQWNWVLNANWLNEARISYTKDDMPRTTYANGPEVSISGVGYYGAYPFDRTYNTKRTQIQENLSYVTPTLQIKGGIDYNAIDVSEFFAGNWQGVYFFDNLAAFEAGNWTTYRQNFSLMPGSDIHQAGLFSTSYKQEAAFIQADWRVTESLKLGLGLRWDRQENPDYPILDMSNVLSTSMPVTAKIPSDSEFSPRFSFTWNPSFDQGKTVVRGSIGRYVSTTPAVFFYQVYAANGVRTGSVDFKAADAATFGIPRGATFSPTNPFWFPSFPTGGVLPKFNIWTFSPDFKNPYTDRVNLGAERPFFQDLVLGLSATYAKGSRLERTADLNIGTPTMGAYGRLLYPARPNTTYGTMGMYFSDATSLYHAYTFSLKYHKDGSDFDAQLFYTYSVNKDSDSNERNYSGITIQDAGNLGAQWGYADTDRRQVLTGYMSYLDRAFSGILASLSIRYQTGTPYSLIYNRDMNGDGNSSNDRFYVNGQDSGRNSYRTGSQMTMDLGLRRDFHLARRLKMTLSLDVFNFLNRQDTYLATAIHTATPSSTDAAPSLDQSQVWLGGARQIQVGARFAF</sequence>
<keyword evidence="7" id="KW-0732">Signal</keyword>
<evidence type="ECO:0000313" key="10">
    <source>
        <dbReference type="Proteomes" id="UP001165089"/>
    </source>
</evidence>
<accession>A0ABQ5Q2V7</accession>
<dbReference type="Pfam" id="PF25183">
    <property type="entry name" value="OMP_b-brl_4"/>
    <property type="match status" value="2"/>
</dbReference>
<proteinExistence type="predicted"/>
<dbReference type="SUPFAM" id="SSF56935">
    <property type="entry name" value="Porins"/>
    <property type="match status" value="1"/>
</dbReference>
<evidence type="ECO:0000259" key="8">
    <source>
        <dbReference type="Pfam" id="PF25183"/>
    </source>
</evidence>
<evidence type="ECO:0000256" key="5">
    <source>
        <dbReference type="ARBA" id="ARBA00023136"/>
    </source>
</evidence>
<dbReference type="InterPro" id="IPR008969">
    <property type="entry name" value="CarboxyPept-like_regulatory"/>
</dbReference>
<dbReference type="InterPro" id="IPR057601">
    <property type="entry name" value="Oar-like_b-barrel"/>
</dbReference>
<keyword evidence="5" id="KW-0472">Membrane</keyword>
<dbReference type="PANTHER" id="PTHR30069:SF46">
    <property type="entry name" value="OAR PROTEIN"/>
    <property type="match status" value="1"/>
</dbReference>
<dbReference type="Gene3D" id="2.60.40.1120">
    <property type="entry name" value="Carboxypeptidase-like, regulatory domain"/>
    <property type="match status" value="1"/>
</dbReference>
<evidence type="ECO:0000256" key="6">
    <source>
        <dbReference type="ARBA" id="ARBA00023237"/>
    </source>
</evidence>
<dbReference type="EMBL" id="BSDD01000001">
    <property type="protein sequence ID" value="GLH68863.1"/>
    <property type="molecule type" value="Genomic_DNA"/>
</dbReference>
<keyword evidence="4" id="KW-0812">Transmembrane</keyword>
<evidence type="ECO:0000256" key="4">
    <source>
        <dbReference type="ARBA" id="ARBA00022692"/>
    </source>
</evidence>
<feature type="domain" description="TonB-dependent transporter Oar-like beta-barrel" evidence="8">
    <location>
        <begin position="240"/>
        <end position="315"/>
    </location>
</feature>
<dbReference type="Gene3D" id="2.40.170.20">
    <property type="entry name" value="TonB-dependent receptor, beta-barrel domain"/>
    <property type="match status" value="1"/>
</dbReference>
<protein>
    <submittedName>
        <fullName evidence="9">Oar protein</fullName>
    </submittedName>
</protein>
<evidence type="ECO:0000256" key="7">
    <source>
        <dbReference type="SAM" id="SignalP"/>
    </source>
</evidence>
<gene>
    <name evidence="9" type="primary">oar_1</name>
    <name evidence="9" type="ORF">GETHPA_03960</name>
</gene>
<comment type="caution">
    <text evidence="9">The sequence shown here is derived from an EMBL/GenBank/DDBJ whole genome shotgun (WGS) entry which is preliminary data.</text>
</comment>
<feature type="domain" description="TonB-dependent transporter Oar-like beta-barrel" evidence="8">
    <location>
        <begin position="346"/>
        <end position="881"/>
    </location>
</feature>
<dbReference type="Gene3D" id="2.170.130.10">
    <property type="entry name" value="TonB-dependent receptor, plug domain"/>
    <property type="match status" value="1"/>
</dbReference>
<dbReference type="SUPFAM" id="SSF49464">
    <property type="entry name" value="Carboxypeptidase regulatory domain-like"/>
    <property type="match status" value="1"/>
</dbReference>
<dbReference type="PANTHER" id="PTHR30069">
    <property type="entry name" value="TONB-DEPENDENT OUTER MEMBRANE RECEPTOR"/>
    <property type="match status" value="1"/>
</dbReference>
<dbReference type="Pfam" id="PF13620">
    <property type="entry name" value="CarboxypepD_reg"/>
    <property type="match status" value="1"/>
</dbReference>